<evidence type="ECO:0000256" key="16">
    <source>
        <dbReference type="PIRSR" id="PIRSR006337-3"/>
    </source>
</evidence>
<feature type="compositionally biased region" description="Polar residues" evidence="17">
    <location>
        <begin position="488"/>
        <end position="498"/>
    </location>
</feature>
<dbReference type="UniPathway" id="UPA00299"/>
<dbReference type="SUPFAM" id="SSF81296">
    <property type="entry name" value="E set domains"/>
    <property type="match status" value="1"/>
</dbReference>
<keyword evidence="8" id="KW-0119">Carbohydrate metabolism</keyword>
<proteinExistence type="inferred from homology"/>
<keyword evidence="7 14" id="KW-0378">Hydrolase</keyword>
<dbReference type="Proteomes" id="UP000256838">
    <property type="component" value="Unassembled WGS sequence"/>
</dbReference>
<evidence type="ECO:0000256" key="15">
    <source>
        <dbReference type="PIRSR" id="PIRSR006337-1"/>
    </source>
</evidence>
<dbReference type="InterPro" id="IPR013783">
    <property type="entry name" value="Ig-like_fold"/>
</dbReference>
<evidence type="ECO:0000256" key="6">
    <source>
        <dbReference type="ARBA" id="ARBA00022490"/>
    </source>
</evidence>
<evidence type="ECO:0000259" key="18">
    <source>
        <dbReference type="SMART" id="SM00642"/>
    </source>
</evidence>
<feature type="domain" description="Glycosyl hydrolase family 13 catalytic" evidence="18">
    <location>
        <begin position="128"/>
        <end position="458"/>
    </location>
</feature>
<evidence type="ECO:0000313" key="20">
    <source>
        <dbReference type="Proteomes" id="UP000256838"/>
    </source>
</evidence>
<keyword evidence="20" id="KW-1185">Reference proteome</keyword>
<comment type="pathway">
    <text evidence="2 14">Glycan biosynthesis; trehalose biosynthesis.</text>
</comment>
<sequence length="656" mass="72702">MSEDRSDPHDRRAHRFAFGAELIGAPAGEAPRTRFRLWAPSRAAVRVEFEYAGKASIAQMTPAGDGWFEAQADCGAGTRYRYRLDGDLAVPDPASRFQPDDVHGPSEVVDPLSYRWRHPGWLGRPWEEMVVYELHVGALGGYANVARRLPHIARLGATAIELMPVNDFSGRRNWGYDGVLPFAPDSAYGRPEELKALIDRAHELGLAVLLDVVYNHFGPDGNYLHEYAQAFFRDDVKTPWGPAIDFGRTEVREFFIQNALYWLGEYGFDGLRIDAVHAIGNDGWLRELSDRVHASIEPQRHVHLVLENERNTASLLQTHFDAQWNDDAHNTLHVLLTGEHEGYYRAYAERPIAKLARVLAEGFVYQGEPSPIHDDAPRGEPSAQLPPTAFVMFLQNHDQIGNRAFGERLRTLCAPQALLAATALLLLSPQIPLLFMEEEFGSTQPFLYFTDYSGDLARAVREGRRREFAKFSAFTEPERRARIPDPNAVQTFALSSPPTEEEPNGNADSNGSGGGSNSNGSAQPAAHGEREAWLHFYRSALAVRAKLIAPRLRGARTLDVTLLRTAVGHDANALVARWRLADGEALSIALNLTSDTLPLEKRPEGMVIFETPGRARDSADARELPGYACIAWLTGNVNAFALQHDVRAPMLGGSAP</sequence>
<evidence type="ECO:0000256" key="5">
    <source>
        <dbReference type="ARBA" id="ARBA00015938"/>
    </source>
</evidence>
<dbReference type="RefSeq" id="WP_115537318.1">
    <property type="nucleotide sequence ID" value="NZ_QRGA01000022.1"/>
</dbReference>
<evidence type="ECO:0000256" key="3">
    <source>
        <dbReference type="ARBA" id="ARBA00008061"/>
    </source>
</evidence>
<dbReference type="EC" id="3.2.1.141" evidence="4 13"/>
<evidence type="ECO:0000256" key="10">
    <source>
        <dbReference type="ARBA" id="ARBA00032057"/>
    </source>
</evidence>
<dbReference type="Pfam" id="PF11941">
    <property type="entry name" value="DUF3459"/>
    <property type="match status" value="1"/>
</dbReference>
<evidence type="ECO:0000256" key="4">
    <source>
        <dbReference type="ARBA" id="ARBA00012268"/>
    </source>
</evidence>
<dbReference type="SMART" id="SM00642">
    <property type="entry name" value="Aamy"/>
    <property type="match status" value="1"/>
</dbReference>
<dbReference type="OrthoDB" id="9800174at2"/>
<comment type="caution">
    <text evidence="19">The sequence shown here is derived from an EMBL/GenBank/DDBJ whole genome shotgun (WGS) entry which is preliminary data.</text>
</comment>
<evidence type="ECO:0000256" key="11">
    <source>
        <dbReference type="ARBA" id="ARBA00033284"/>
    </source>
</evidence>
<dbReference type="GO" id="GO:0005737">
    <property type="term" value="C:cytoplasm"/>
    <property type="evidence" value="ECO:0007669"/>
    <property type="project" value="UniProtKB-SubCell"/>
</dbReference>
<reference evidence="19 20" key="1">
    <citation type="submission" date="2018-08" db="EMBL/GenBank/DDBJ databases">
        <title>Paraburkholderia sp. DHOM06 isolated from forest soil.</title>
        <authorList>
            <person name="Gao Z.-H."/>
            <person name="Qiu L.-H."/>
        </authorList>
    </citation>
    <scope>NUCLEOTIDE SEQUENCE [LARGE SCALE GENOMIC DNA]</scope>
    <source>
        <strain evidence="19 20">DHOM06</strain>
    </source>
</reference>
<keyword evidence="6" id="KW-0963">Cytoplasm</keyword>
<evidence type="ECO:0000256" key="9">
    <source>
        <dbReference type="ARBA" id="ARBA00023295"/>
    </source>
</evidence>
<dbReference type="Gene3D" id="3.20.20.80">
    <property type="entry name" value="Glycosidases"/>
    <property type="match status" value="1"/>
</dbReference>
<evidence type="ECO:0000313" key="19">
    <source>
        <dbReference type="EMBL" id="RDU95102.1"/>
    </source>
</evidence>
<name>A0A3D8JQM9_9BURK</name>
<dbReference type="InterPro" id="IPR006047">
    <property type="entry name" value="GH13_cat_dom"/>
</dbReference>
<keyword evidence="9 14" id="KW-0326">Glycosidase</keyword>
<organism evidence="19 20">
    <name type="scientific">Trinickia dinghuensis</name>
    <dbReference type="NCBI Taxonomy" id="2291023"/>
    <lineage>
        <taxon>Bacteria</taxon>
        <taxon>Pseudomonadati</taxon>
        <taxon>Pseudomonadota</taxon>
        <taxon>Betaproteobacteria</taxon>
        <taxon>Burkholderiales</taxon>
        <taxon>Burkholderiaceae</taxon>
        <taxon>Trinickia</taxon>
    </lineage>
</organism>
<dbReference type="AlphaFoldDB" id="A0A3D8JQM9"/>
<evidence type="ECO:0000256" key="12">
    <source>
        <dbReference type="ARBA" id="ARBA00034013"/>
    </source>
</evidence>
<protein>
    <recommendedName>
        <fullName evidence="5 13">Malto-oligosyltrehalose trehalohydrolase</fullName>
        <shortName evidence="14">MTHase</shortName>
        <ecNumber evidence="4 13">3.2.1.141</ecNumber>
    </recommendedName>
    <alternativeName>
        <fullName evidence="11 14">4-alpha-D-((1-&gt;4)-alpha-D-glucano)trehalose trehalohydrolase</fullName>
    </alternativeName>
    <alternativeName>
        <fullName evidence="10 14">Maltooligosyl trehalose trehalohydrolase</fullName>
    </alternativeName>
</protein>
<feature type="active site" description="Nucleophile" evidence="15">
    <location>
        <position position="274"/>
    </location>
</feature>
<comment type="similarity">
    <text evidence="3 14">Belongs to the glycosyl hydrolase 13 family.</text>
</comment>
<dbReference type="GO" id="GO:0005992">
    <property type="term" value="P:trehalose biosynthetic process"/>
    <property type="evidence" value="ECO:0007669"/>
    <property type="project" value="UniProtKB-UniRule"/>
</dbReference>
<dbReference type="PANTHER" id="PTHR43651">
    <property type="entry name" value="1,4-ALPHA-GLUCAN-BRANCHING ENZYME"/>
    <property type="match status" value="1"/>
</dbReference>
<dbReference type="SUPFAM" id="SSF51445">
    <property type="entry name" value="(Trans)glycosidases"/>
    <property type="match status" value="1"/>
</dbReference>
<dbReference type="PANTHER" id="PTHR43651:SF11">
    <property type="entry name" value="MALTO-OLIGOSYLTREHALOSE TREHALOHYDROLASE"/>
    <property type="match status" value="1"/>
</dbReference>
<feature type="region of interest" description="Disordered" evidence="17">
    <location>
        <begin position="479"/>
        <end position="525"/>
    </location>
</feature>
<evidence type="ECO:0000256" key="8">
    <source>
        <dbReference type="ARBA" id="ARBA00023277"/>
    </source>
</evidence>
<dbReference type="InterPro" id="IPR017853">
    <property type="entry name" value="GH"/>
</dbReference>
<accession>A0A3D8JQM9</accession>
<dbReference type="InterPro" id="IPR014756">
    <property type="entry name" value="Ig_E-set"/>
</dbReference>
<evidence type="ECO:0000256" key="1">
    <source>
        <dbReference type="ARBA" id="ARBA00004496"/>
    </source>
</evidence>
<dbReference type="Gene3D" id="2.60.40.10">
    <property type="entry name" value="Immunoglobulins"/>
    <property type="match status" value="1"/>
</dbReference>
<dbReference type="EMBL" id="QRGA01000022">
    <property type="protein sequence ID" value="RDU95102.1"/>
    <property type="molecule type" value="Genomic_DNA"/>
</dbReference>
<dbReference type="CDD" id="cd11325">
    <property type="entry name" value="AmyAc_GTHase"/>
    <property type="match status" value="1"/>
</dbReference>
<dbReference type="CDD" id="cd02853">
    <property type="entry name" value="E_set_MTHase_like_N"/>
    <property type="match status" value="1"/>
</dbReference>
<comment type="subcellular location">
    <subcellularLocation>
        <location evidence="1 15">Cytoplasm</location>
    </subcellularLocation>
</comment>
<dbReference type="InterPro" id="IPR022567">
    <property type="entry name" value="DUF3459"/>
</dbReference>
<dbReference type="InterPro" id="IPR012768">
    <property type="entry name" value="Trehalose_TreZ"/>
</dbReference>
<gene>
    <name evidence="19" type="primary">treZ</name>
    <name evidence="19" type="ORF">DWV00_30430</name>
</gene>
<comment type="catalytic activity">
    <reaction evidence="12 14">
        <text>hydrolysis of (1-&gt;4)-alpha-D-glucosidic linkage in 4-alpha-D-[(1-&gt;4)-alpha-D-glucanosyl]n trehalose to yield trehalose and (1-&gt;4)-alpha-D-glucan.</text>
        <dbReference type="EC" id="3.2.1.141"/>
    </reaction>
</comment>
<dbReference type="PIRSF" id="PIRSF006337">
    <property type="entry name" value="Trehalose_TreZ"/>
    <property type="match status" value="1"/>
</dbReference>
<evidence type="ECO:0000256" key="13">
    <source>
        <dbReference type="NCBIfam" id="TIGR02402"/>
    </source>
</evidence>
<dbReference type="InterPro" id="IPR044901">
    <property type="entry name" value="Trehalose_TreZ_E-set_sf"/>
</dbReference>
<evidence type="ECO:0000256" key="7">
    <source>
        <dbReference type="ARBA" id="ARBA00022801"/>
    </source>
</evidence>
<dbReference type="NCBIfam" id="TIGR02402">
    <property type="entry name" value="trehalose_TreZ"/>
    <property type="match status" value="1"/>
</dbReference>
<evidence type="ECO:0000256" key="2">
    <source>
        <dbReference type="ARBA" id="ARBA00005199"/>
    </source>
</evidence>
<dbReference type="Pfam" id="PF00128">
    <property type="entry name" value="Alpha-amylase"/>
    <property type="match status" value="1"/>
</dbReference>
<evidence type="ECO:0000256" key="17">
    <source>
        <dbReference type="SAM" id="MobiDB-lite"/>
    </source>
</evidence>
<dbReference type="GO" id="GO:0033942">
    <property type="term" value="F:4-alpha-D-(1-&gt;4)-alpha-D-glucanotrehalose trehalohydrolase activity"/>
    <property type="evidence" value="ECO:0007669"/>
    <property type="project" value="UniProtKB-EC"/>
</dbReference>
<feature type="active site" description="Proton donor" evidence="15">
    <location>
        <position position="307"/>
    </location>
</feature>
<evidence type="ECO:0000256" key="14">
    <source>
        <dbReference type="PIRNR" id="PIRNR006337"/>
    </source>
</evidence>
<dbReference type="Gene3D" id="1.10.10.760">
    <property type="entry name" value="E-set domains of sugar-utilizing enzymes"/>
    <property type="match status" value="1"/>
</dbReference>
<feature type="site" description="Transition state stabilizer" evidence="16">
    <location>
        <position position="398"/>
    </location>
</feature>